<dbReference type="PANTHER" id="PTHR36845:SF1">
    <property type="entry name" value="HYDROLASE, PUTATIVE (AFU_ORTHOLOGUE AFUA_7G05090)-RELATED"/>
    <property type="match status" value="1"/>
</dbReference>
<feature type="binding site" evidence="4">
    <location>
        <position position="183"/>
    </location>
    <ligand>
        <name>substrate</name>
    </ligand>
</feature>
<evidence type="ECO:0000256" key="4">
    <source>
        <dbReference type="PIRSR" id="PIRSR610905-2"/>
    </source>
</evidence>
<reference evidence="6 7" key="1">
    <citation type="submission" date="2020-08" db="EMBL/GenBank/DDBJ databases">
        <title>Functional genomics of gut bacteria from endangered species of beetles.</title>
        <authorList>
            <person name="Carlos-Shanley C."/>
        </authorList>
    </citation>
    <scope>NUCLEOTIDE SEQUENCE [LARGE SCALE GENOMIC DNA]</scope>
    <source>
        <strain evidence="6 7">S00070</strain>
    </source>
</reference>
<feature type="active site" description="Proton donor" evidence="3">
    <location>
        <position position="183"/>
    </location>
</feature>
<comment type="caution">
    <text evidence="6">The sequence shown here is derived from an EMBL/GenBank/DDBJ whole genome shotgun (WGS) entry which is preliminary data.</text>
</comment>
<feature type="binding site" evidence="4">
    <location>
        <position position="125"/>
    </location>
    <ligand>
        <name>substrate</name>
    </ligand>
</feature>
<dbReference type="InterPro" id="IPR008928">
    <property type="entry name" value="6-hairpin_glycosidase_sf"/>
</dbReference>
<evidence type="ECO:0000313" key="6">
    <source>
        <dbReference type="EMBL" id="MBB6003517.1"/>
    </source>
</evidence>
<dbReference type="Proteomes" id="UP000524404">
    <property type="component" value="Unassembled WGS sequence"/>
</dbReference>
<dbReference type="Pfam" id="PF07470">
    <property type="entry name" value="Glyco_hydro_88"/>
    <property type="match status" value="1"/>
</dbReference>
<dbReference type="SUPFAM" id="SSF48208">
    <property type="entry name" value="Six-hairpin glycosidases"/>
    <property type="match status" value="1"/>
</dbReference>
<feature type="chain" id="PRO_5032365754" description="Glycosyl Hydrolase Family 88" evidence="5">
    <location>
        <begin position="25"/>
        <end position="403"/>
    </location>
</feature>
<feature type="signal peptide" evidence="5">
    <location>
        <begin position="1"/>
        <end position="24"/>
    </location>
</feature>
<name>A0A841EH50_9BACT</name>
<keyword evidence="1" id="KW-0378">Hydrolase</keyword>
<dbReference type="RefSeq" id="WP_184134029.1">
    <property type="nucleotide sequence ID" value="NZ_JACHKT010000013.1"/>
</dbReference>
<dbReference type="PANTHER" id="PTHR36845">
    <property type="entry name" value="HYDROLASE, PUTATIVE (AFU_ORTHOLOGUE AFUA_7G05090)-RELATED"/>
    <property type="match status" value="1"/>
</dbReference>
<evidence type="ECO:0008006" key="8">
    <source>
        <dbReference type="Google" id="ProtNLM"/>
    </source>
</evidence>
<feature type="binding site" evidence="4">
    <location>
        <position position="259"/>
    </location>
    <ligand>
        <name>substrate</name>
    </ligand>
</feature>
<feature type="binding site" evidence="4">
    <location>
        <position position="255"/>
    </location>
    <ligand>
        <name>substrate</name>
    </ligand>
</feature>
<keyword evidence="7" id="KW-1185">Reference proteome</keyword>
<dbReference type="AlphaFoldDB" id="A0A841EH50"/>
<dbReference type="GO" id="GO:0000272">
    <property type="term" value="P:polysaccharide catabolic process"/>
    <property type="evidence" value="ECO:0007669"/>
    <property type="project" value="TreeGrafter"/>
</dbReference>
<evidence type="ECO:0000256" key="2">
    <source>
        <dbReference type="ARBA" id="ARBA00038358"/>
    </source>
</evidence>
<protein>
    <recommendedName>
        <fullName evidence="8">Glycosyl Hydrolase Family 88</fullName>
    </recommendedName>
</protein>
<dbReference type="InterPro" id="IPR052369">
    <property type="entry name" value="UG_Glycosaminoglycan_Hydrolase"/>
</dbReference>
<dbReference type="InterPro" id="IPR010905">
    <property type="entry name" value="Glyco_hydro_88"/>
</dbReference>
<feature type="active site" description="Nucleophile" evidence="3">
    <location>
        <position position="125"/>
    </location>
</feature>
<dbReference type="EMBL" id="JACHKT010000013">
    <property type="protein sequence ID" value="MBB6003517.1"/>
    <property type="molecule type" value="Genomic_DNA"/>
</dbReference>
<accession>A0A841EH50</accession>
<dbReference type="InterPro" id="IPR012341">
    <property type="entry name" value="6hp_glycosidase-like_sf"/>
</dbReference>
<evidence type="ECO:0000256" key="3">
    <source>
        <dbReference type="PIRSR" id="PIRSR610905-1"/>
    </source>
</evidence>
<comment type="similarity">
    <text evidence="2">Belongs to the glycosyl hydrolase 88 family.</text>
</comment>
<evidence type="ECO:0000313" key="7">
    <source>
        <dbReference type="Proteomes" id="UP000524404"/>
    </source>
</evidence>
<dbReference type="Gene3D" id="1.50.10.10">
    <property type="match status" value="1"/>
</dbReference>
<organism evidence="6 7">
    <name type="scientific">Arcicella rosea</name>
    <dbReference type="NCBI Taxonomy" id="502909"/>
    <lineage>
        <taxon>Bacteria</taxon>
        <taxon>Pseudomonadati</taxon>
        <taxon>Bacteroidota</taxon>
        <taxon>Cytophagia</taxon>
        <taxon>Cytophagales</taxon>
        <taxon>Flectobacillaceae</taxon>
        <taxon>Arcicella</taxon>
    </lineage>
</organism>
<dbReference type="GO" id="GO:0052757">
    <property type="term" value="F:chondroitin hydrolase activity"/>
    <property type="evidence" value="ECO:0007669"/>
    <property type="project" value="TreeGrafter"/>
</dbReference>
<evidence type="ECO:0000256" key="5">
    <source>
        <dbReference type="SAM" id="SignalP"/>
    </source>
</evidence>
<gene>
    <name evidence="6" type="ORF">HNP25_002175</name>
</gene>
<keyword evidence="5" id="KW-0732">Signal</keyword>
<feature type="binding site" evidence="4">
    <location>
        <position position="243"/>
    </location>
    <ligand>
        <name>substrate</name>
    </ligand>
</feature>
<evidence type="ECO:0000256" key="1">
    <source>
        <dbReference type="ARBA" id="ARBA00022801"/>
    </source>
</evidence>
<proteinExistence type="inferred from homology"/>
<sequence>MKQFFRIAINTVMICSMAWSLVTAQTSKTHPKRATLLKTINQNFKDAGKQYKVLMSNLPQDKFPKTYFPKTGKYEFSGSGWWCSGFYPGSLLYIYQQTKDAELLKENNRILGVLEKEKFNTTTHDLGFMMYCSFGNAKDIAPKPEYKDILIQSAKSLATRFNPTVGCIKSWDSKKGDFLVIIDNMMNLELLFWATKVTGDSTYYKIAVTHANTTMKNHFRPDYSSYHVINYNSETGGVQQKKTAQGYADESAWARGQGWGLYGYTVMYRETKNPIYLEQAKNIAKFILTHPNMPADKVPYWDFNAPNIPTALRDASAASVMASALLELSGYVDKNLKKDYIKNAEAMIYSLSNTPYKATIGTNGGFLIEHCVGHIPQNTEVDVPLTYADYYFLEAMKRYKELK</sequence>